<evidence type="ECO:0000256" key="2">
    <source>
        <dbReference type="ARBA" id="ARBA00004496"/>
    </source>
</evidence>
<dbReference type="FunFam" id="2.60.40.60:FF:000031">
    <property type="entry name" value="Cadherin 3"/>
    <property type="match status" value="1"/>
</dbReference>
<dbReference type="GO" id="GO:0016477">
    <property type="term" value="P:cell migration"/>
    <property type="evidence" value="ECO:0007669"/>
    <property type="project" value="TreeGrafter"/>
</dbReference>
<comment type="subcellular location">
    <subcellularLocation>
        <location evidence="1">Cell membrane</location>
    </subcellularLocation>
    <subcellularLocation>
        <location evidence="2">Cytoplasm</location>
    </subcellularLocation>
</comment>
<dbReference type="PROSITE" id="PS00232">
    <property type="entry name" value="CADHERIN_1"/>
    <property type="match status" value="2"/>
</dbReference>
<dbReference type="FunFam" id="2.60.40.60:FF:000019">
    <property type="entry name" value="Cadherin 2"/>
    <property type="match status" value="1"/>
</dbReference>
<evidence type="ECO:0000256" key="11">
    <source>
        <dbReference type="ARBA" id="ARBA00023180"/>
    </source>
</evidence>
<feature type="domain" description="Cadherin" evidence="14">
    <location>
        <begin position="32"/>
        <end position="141"/>
    </location>
</feature>
<keyword evidence="7" id="KW-0677">Repeat</keyword>
<keyword evidence="8 12" id="KW-0106">Calcium</keyword>
<dbReference type="Gene3D" id="2.60.40.60">
    <property type="entry name" value="Cadherins"/>
    <property type="match status" value="5"/>
</dbReference>
<dbReference type="GO" id="GO:0000902">
    <property type="term" value="P:cell morphogenesis"/>
    <property type="evidence" value="ECO:0007669"/>
    <property type="project" value="TreeGrafter"/>
</dbReference>
<evidence type="ECO:0000256" key="7">
    <source>
        <dbReference type="ARBA" id="ARBA00022737"/>
    </source>
</evidence>
<feature type="signal peptide" evidence="13">
    <location>
        <begin position="1"/>
        <end position="21"/>
    </location>
</feature>
<organism evidence="15 16">
    <name type="scientific">Periophthalmus magnuspinnatus</name>
    <dbReference type="NCBI Taxonomy" id="409849"/>
    <lineage>
        <taxon>Eukaryota</taxon>
        <taxon>Metazoa</taxon>
        <taxon>Chordata</taxon>
        <taxon>Craniata</taxon>
        <taxon>Vertebrata</taxon>
        <taxon>Euteleostomi</taxon>
        <taxon>Actinopterygii</taxon>
        <taxon>Neopterygii</taxon>
        <taxon>Teleostei</taxon>
        <taxon>Neoteleostei</taxon>
        <taxon>Acanthomorphata</taxon>
        <taxon>Gobiaria</taxon>
        <taxon>Gobiiformes</taxon>
        <taxon>Gobioidei</taxon>
        <taxon>Gobiidae</taxon>
        <taxon>Oxudercinae</taxon>
        <taxon>Periophthalmus</taxon>
    </lineage>
</organism>
<accession>A0A3B4AVG7</accession>
<evidence type="ECO:0000256" key="4">
    <source>
        <dbReference type="ARBA" id="ARBA00022490"/>
    </source>
</evidence>
<evidence type="ECO:0000256" key="13">
    <source>
        <dbReference type="SAM" id="SignalP"/>
    </source>
</evidence>
<keyword evidence="4" id="KW-0963">Cytoplasm</keyword>
<dbReference type="GO" id="GO:0044331">
    <property type="term" value="P:cell-cell adhesion mediated by cadherin"/>
    <property type="evidence" value="ECO:0007669"/>
    <property type="project" value="TreeGrafter"/>
</dbReference>
<keyword evidence="16" id="KW-1185">Reference proteome</keyword>
<feature type="domain" description="Cadherin" evidence="14">
    <location>
        <begin position="360"/>
        <end position="457"/>
    </location>
</feature>
<dbReference type="GO" id="GO:0008013">
    <property type="term" value="F:beta-catenin binding"/>
    <property type="evidence" value="ECO:0007669"/>
    <property type="project" value="TreeGrafter"/>
</dbReference>
<dbReference type="InterPro" id="IPR002126">
    <property type="entry name" value="Cadherin-like_dom"/>
</dbReference>
<evidence type="ECO:0000256" key="8">
    <source>
        <dbReference type="ARBA" id="ARBA00022837"/>
    </source>
</evidence>
<dbReference type="Ensembl" id="ENSPMGT00000022575.1">
    <property type="protein sequence ID" value="ENSPMGP00000021182.1"/>
    <property type="gene ID" value="ENSPMGG00000017163.1"/>
</dbReference>
<dbReference type="GO" id="GO:0005737">
    <property type="term" value="C:cytoplasm"/>
    <property type="evidence" value="ECO:0007669"/>
    <property type="project" value="UniProtKB-SubCell"/>
</dbReference>
<reference evidence="15" key="2">
    <citation type="submission" date="2025-09" db="UniProtKB">
        <authorList>
            <consortium name="Ensembl"/>
        </authorList>
    </citation>
    <scope>IDENTIFICATION</scope>
</reference>
<dbReference type="PANTHER" id="PTHR24027:SF78">
    <property type="entry name" value="CADHERIN-LIKE PROTEIN 26"/>
    <property type="match status" value="1"/>
</dbReference>
<evidence type="ECO:0000259" key="14">
    <source>
        <dbReference type="PROSITE" id="PS50268"/>
    </source>
</evidence>
<dbReference type="GO" id="GO:0005509">
    <property type="term" value="F:calcium ion binding"/>
    <property type="evidence" value="ECO:0007669"/>
    <property type="project" value="UniProtKB-UniRule"/>
</dbReference>
<dbReference type="GO" id="GO:0016339">
    <property type="term" value="P:calcium-dependent cell-cell adhesion via plasma membrane cell adhesion molecules"/>
    <property type="evidence" value="ECO:0007669"/>
    <property type="project" value="TreeGrafter"/>
</dbReference>
<dbReference type="PRINTS" id="PR00205">
    <property type="entry name" value="CADHERIN"/>
</dbReference>
<evidence type="ECO:0000256" key="1">
    <source>
        <dbReference type="ARBA" id="ARBA00004236"/>
    </source>
</evidence>
<dbReference type="AlphaFoldDB" id="A0A3B4AVG7"/>
<keyword evidence="3" id="KW-1003">Cell membrane</keyword>
<dbReference type="GO" id="GO:0016342">
    <property type="term" value="C:catenin complex"/>
    <property type="evidence" value="ECO:0007669"/>
    <property type="project" value="TreeGrafter"/>
</dbReference>
<dbReference type="CDD" id="cd11304">
    <property type="entry name" value="Cadherin_repeat"/>
    <property type="match status" value="2"/>
</dbReference>
<sequence>IFIYLCIYLFLFLLLCPGCIGDLLVRSKRRWVLSTIEITEEDPGPFPKQISQVLSLFCILSVKVQSGFHFVISGSGVTDPPMGVFSIDETNGTVFALKPVDRESYSCFHFDILDKNTNVKLDKELSFDVAIKDINDNAPRFFKPRVIALVNESHDEGFLPVQLQATDQDEPNSENSTIKFTMVSQTPQEPKIELEQMDPRMAQLKYSGCFDYDILMNLYLRFSENKKCNYNYKILCIFVCFQYSGEINENEVKDEILRLAVEDKDTPNTPAWRAKYIIKGNEEGLYKIVTDPKTNEGIFSVVKVRHLSLIEVVNEESYFHCKYKPDPAPKPNSINISLTVVDMNDPPVFENPITNIHQKEEDPPGKVLYTPKVTDDDSDLSKIRFVLLDEPAGWMKIDPKTGQVSTAKKLDRESPFVDRNNVYTVIVGAIDDGKPEATGTGTILIHLKDINDHKPKLVNSSAIFCTNMGSIPVRVEDLDAAPYSAPFSFALDDSDSKLKEYWKLDPTFGNASTLSMEKTLALGNYSIPLLLEDQQNMKNTETLSVVVCECGQTNTCLKQPLTVDMGGAAIGLIVGSLLLFLCKPSL</sequence>
<dbReference type="GO" id="GO:0034332">
    <property type="term" value="P:adherens junction organization"/>
    <property type="evidence" value="ECO:0007669"/>
    <property type="project" value="TreeGrafter"/>
</dbReference>
<feature type="domain" description="Cadherin" evidence="14">
    <location>
        <begin position="243"/>
        <end position="349"/>
    </location>
</feature>
<dbReference type="GO" id="GO:0007043">
    <property type="term" value="P:cell-cell junction assembly"/>
    <property type="evidence" value="ECO:0007669"/>
    <property type="project" value="TreeGrafter"/>
</dbReference>
<dbReference type="FunFam" id="2.60.40.60:FF:000011">
    <property type="entry name" value="Cadherin 1"/>
    <property type="match status" value="1"/>
</dbReference>
<evidence type="ECO:0000256" key="6">
    <source>
        <dbReference type="ARBA" id="ARBA00022729"/>
    </source>
</evidence>
<name>A0A3B4AVG7_9GOBI</name>
<keyword evidence="11" id="KW-0325">Glycoprotein</keyword>
<dbReference type="PANTHER" id="PTHR24027">
    <property type="entry name" value="CADHERIN-23"/>
    <property type="match status" value="1"/>
</dbReference>
<protein>
    <recommendedName>
        <fullName evidence="14">Cadherin domain-containing protein</fullName>
    </recommendedName>
</protein>
<dbReference type="Pfam" id="PF00028">
    <property type="entry name" value="Cadherin"/>
    <property type="match status" value="1"/>
</dbReference>
<dbReference type="FunFam" id="2.60.40.60:FF:000095">
    <property type="entry name" value="Cadherin 13"/>
    <property type="match status" value="1"/>
</dbReference>
<evidence type="ECO:0000256" key="9">
    <source>
        <dbReference type="ARBA" id="ARBA00022889"/>
    </source>
</evidence>
<dbReference type="GO" id="GO:0045296">
    <property type="term" value="F:cadherin binding"/>
    <property type="evidence" value="ECO:0007669"/>
    <property type="project" value="TreeGrafter"/>
</dbReference>
<keyword evidence="9" id="KW-0130">Cell adhesion</keyword>
<dbReference type="PROSITE" id="PS50268">
    <property type="entry name" value="CADHERIN_2"/>
    <property type="match status" value="4"/>
</dbReference>
<reference evidence="15" key="1">
    <citation type="submission" date="2025-08" db="UniProtKB">
        <authorList>
            <consortium name="Ensembl"/>
        </authorList>
    </citation>
    <scope>IDENTIFICATION</scope>
</reference>
<dbReference type="GO" id="GO:0005912">
    <property type="term" value="C:adherens junction"/>
    <property type="evidence" value="ECO:0007669"/>
    <property type="project" value="TreeGrafter"/>
</dbReference>
<evidence type="ECO:0000256" key="10">
    <source>
        <dbReference type="ARBA" id="ARBA00023136"/>
    </source>
</evidence>
<dbReference type="GO" id="GO:0007156">
    <property type="term" value="P:homophilic cell adhesion via plasma membrane adhesion molecules"/>
    <property type="evidence" value="ECO:0007669"/>
    <property type="project" value="InterPro"/>
</dbReference>
<dbReference type="InterPro" id="IPR015919">
    <property type="entry name" value="Cadherin-like_sf"/>
</dbReference>
<evidence type="ECO:0000256" key="12">
    <source>
        <dbReference type="PROSITE-ProRule" id="PRU00043"/>
    </source>
</evidence>
<evidence type="ECO:0000313" key="16">
    <source>
        <dbReference type="Proteomes" id="UP000261520"/>
    </source>
</evidence>
<keyword evidence="10" id="KW-0472">Membrane</keyword>
<dbReference type="STRING" id="409849.ENSPMGP00000021182"/>
<dbReference type="InterPro" id="IPR039808">
    <property type="entry name" value="Cadherin"/>
</dbReference>
<dbReference type="InterPro" id="IPR020894">
    <property type="entry name" value="Cadherin_CS"/>
</dbReference>
<proteinExistence type="predicted"/>
<feature type="domain" description="Cadherin" evidence="14">
    <location>
        <begin position="473"/>
        <end position="562"/>
    </location>
</feature>
<feature type="chain" id="PRO_5017282554" description="Cadherin domain-containing protein" evidence="13">
    <location>
        <begin position="22"/>
        <end position="586"/>
    </location>
</feature>
<dbReference type="SUPFAM" id="SSF49313">
    <property type="entry name" value="Cadherin-like"/>
    <property type="match status" value="4"/>
</dbReference>
<dbReference type="GO" id="GO:0055113">
    <property type="term" value="P:epiboly involved in gastrulation with mouth forming second"/>
    <property type="evidence" value="ECO:0007669"/>
    <property type="project" value="UniProtKB-ARBA"/>
</dbReference>
<keyword evidence="6 13" id="KW-0732">Signal</keyword>
<evidence type="ECO:0000313" key="15">
    <source>
        <dbReference type="Ensembl" id="ENSPMGP00000021182.1"/>
    </source>
</evidence>
<keyword evidence="5" id="KW-0479">Metal-binding</keyword>
<dbReference type="SMART" id="SM00112">
    <property type="entry name" value="CA"/>
    <property type="match status" value="2"/>
</dbReference>
<evidence type="ECO:0000256" key="5">
    <source>
        <dbReference type="ARBA" id="ARBA00022723"/>
    </source>
</evidence>
<dbReference type="Proteomes" id="UP000261520">
    <property type="component" value="Unplaced"/>
</dbReference>
<evidence type="ECO:0000256" key="3">
    <source>
        <dbReference type="ARBA" id="ARBA00022475"/>
    </source>
</evidence>
<dbReference type="GO" id="GO:0060027">
    <property type="term" value="P:convergent extension involved in gastrulation"/>
    <property type="evidence" value="ECO:0007669"/>
    <property type="project" value="UniProtKB-ARBA"/>
</dbReference>